<feature type="domain" description="SIS" evidence="2">
    <location>
        <begin position="26"/>
        <end position="169"/>
    </location>
</feature>
<evidence type="ECO:0000313" key="4">
    <source>
        <dbReference type="Proteomes" id="UP000252797"/>
    </source>
</evidence>
<evidence type="ECO:0000259" key="2">
    <source>
        <dbReference type="PROSITE" id="PS51464"/>
    </source>
</evidence>
<dbReference type="AlphaFoldDB" id="A0A367CIW8"/>
<dbReference type="GO" id="GO:0097367">
    <property type="term" value="F:carbohydrate derivative binding"/>
    <property type="evidence" value="ECO:0007669"/>
    <property type="project" value="InterPro"/>
</dbReference>
<evidence type="ECO:0000313" key="3">
    <source>
        <dbReference type="EMBL" id="RCA11603.1"/>
    </source>
</evidence>
<protein>
    <submittedName>
        <fullName evidence="3">Glucosamine-fructose-6-phosphate aminotransferase</fullName>
    </submittedName>
</protein>
<dbReference type="Gene3D" id="3.40.50.10490">
    <property type="entry name" value="Glucose-6-phosphate isomerase like protein, domain 1"/>
    <property type="match status" value="2"/>
</dbReference>
<proteinExistence type="predicted"/>
<keyword evidence="1" id="KW-0677">Repeat</keyword>
<dbReference type="GO" id="GO:0006002">
    <property type="term" value="P:fructose 6-phosphate metabolic process"/>
    <property type="evidence" value="ECO:0007669"/>
    <property type="project" value="TreeGrafter"/>
</dbReference>
<dbReference type="Pfam" id="PF01380">
    <property type="entry name" value="SIS"/>
    <property type="match status" value="1"/>
</dbReference>
<dbReference type="RefSeq" id="WP_113846202.1">
    <property type="nucleotide sequence ID" value="NZ_JADPAK010000003.1"/>
</dbReference>
<reference evidence="3 4" key="1">
    <citation type="submission" date="2015-06" db="EMBL/GenBank/DDBJ databases">
        <title>The Genome Sequence of Enterococcus durans 4EA1.</title>
        <authorList>
            <consortium name="The Broad Institute Genomics Platform"/>
            <consortium name="The Broad Institute Genome Sequencing Center for Infectious Disease"/>
            <person name="Earl A.M."/>
            <person name="Van Tyne D."/>
            <person name="Lebreton F."/>
            <person name="Saavedra J.T."/>
            <person name="Gilmore M.S."/>
            <person name="Manson Mcguire A."/>
            <person name="Clock S."/>
            <person name="Crupain M."/>
            <person name="Rangan U."/>
            <person name="Young S."/>
            <person name="Abouelleil A."/>
            <person name="Cao P."/>
            <person name="Chapman S.B."/>
            <person name="Griggs A."/>
            <person name="Priest M."/>
            <person name="Shea T."/>
            <person name="Wortman J."/>
            <person name="Nusbaum C."/>
            <person name="Birren B."/>
        </authorList>
    </citation>
    <scope>NUCLEOTIDE SEQUENCE [LARGE SCALE GENOMIC DNA]</scope>
    <source>
        <strain evidence="3 4">4EA1</strain>
    </source>
</reference>
<dbReference type="CDD" id="cd05009">
    <property type="entry name" value="SIS_GlmS_GlmD_2"/>
    <property type="match status" value="1"/>
</dbReference>
<accession>A0A367CIW8</accession>
<dbReference type="InterPro" id="IPR035490">
    <property type="entry name" value="GlmS/FrlB_SIS"/>
</dbReference>
<dbReference type="GO" id="GO:0006047">
    <property type="term" value="P:UDP-N-acetylglucosamine metabolic process"/>
    <property type="evidence" value="ECO:0007669"/>
    <property type="project" value="TreeGrafter"/>
</dbReference>
<dbReference type="GO" id="GO:0004360">
    <property type="term" value="F:glutamine-fructose-6-phosphate transaminase (isomerizing) activity"/>
    <property type="evidence" value="ECO:0007669"/>
    <property type="project" value="TreeGrafter"/>
</dbReference>
<dbReference type="EMBL" id="LEPB01000004">
    <property type="protein sequence ID" value="RCA11603.1"/>
    <property type="molecule type" value="Genomic_DNA"/>
</dbReference>
<dbReference type="STRING" id="53345.LIU_12225"/>
<organism evidence="3 4">
    <name type="scientific">Enterococcus durans</name>
    <dbReference type="NCBI Taxonomy" id="53345"/>
    <lineage>
        <taxon>Bacteria</taxon>
        <taxon>Bacillati</taxon>
        <taxon>Bacillota</taxon>
        <taxon>Bacilli</taxon>
        <taxon>Lactobacillales</taxon>
        <taxon>Enterococcaceae</taxon>
        <taxon>Enterococcus</taxon>
    </lineage>
</organism>
<dbReference type="PANTHER" id="PTHR10937">
    <property type="entry name" value="GLUCOSAMINE--FRUCTOSE-6-PHOSPHATE AMINOTRANSFERASE, ISOMERIZING"/>
    <property type="match status" value="1"/>
</dbReference>
<gene>
    <name evidence="3" type="ORF">EA71_02368</name>
</gene>
<dbReference type="Proteomes" id="UP000252797">
    <property type="component" value="Unassembled WGS sequence"/>
</dbReference>
<keyword evidence="3" id="KW-0808">Transferase</keyword>
<dbReference type="PANTHER" id="PTHR10937:SF17">
    <property type="entry name" value="GLUCOSAMINE-FRUCTOSE-6-PHOSPHATE AMINOTRANSFERASE"/>
    <property type="match status" value="1"/>
</dbReference>
<dbReference type="PROSITE" id="PS51464">
    <property type="entry name" value="SIS"/>
    <property type="match status" value="1"/>
</dbReference>
<dbReference type="InterPro" id="IPR046348">
    <property type="entry name" value="SIS_dom_sf"/>
</dbReference>
<dbReference type="InterPro" id="IPR035466">
    <property type="entry name" value="GlmS/AgaS_SIS"/>
</dbReference>
<dbReference type="InterPro" id="IPR001347">
    <property type="entry name" value="SIS_dom"/>
</dbReference>
<dbReference type="GO" id="GO:0006487">
    <property type="term" value="P:protein N-linked glycosylation"/>
    <property type="evidence" value="ECO:0007669"/>
    <property type="project" value="TreeGrafter"/>
</dbReference>
<sequence>MVTMLDYIHEENETLSAIIEAYDFSSKDAYTSIKNVMILATGSSYNACLAAKPALESYGGLTVDIQEPFHFTHYGHLSTAVDTVIAVSQSGKSASTVTAIKAIPTESIQTIAITSDQNSPIASETDQVIDLGIGIEKVGFVTKGYSATVLQLILLGITIGVSKGKITETQRHEKIDQLKKIITEIPENIQRTEAFYEKNQALFRVAKRFIAIGYGPNWGTAKEVETKFTETVREPSQGFELEAYMHGPYLEADSSHVLFFIEAKSENQQRSRCLKEYMDPYVGATFTVTTEETADENSLSIAFSCEEYLSGLGLVVPFQVLAYKIATGKGIDLSQKIFSDFDRVLKSKI</sequence>
<dbReference type="SUPFAM" id="SSF53697">
    <property type="entry name" value="SIS domain"/>
    <property type="match status" value="1"/>
</dbReference>
<evidence type="ECO:0000256" key="1">
    <source>
        <dbReference type="ARBA" id="ARBA00022737"/>
    </source>
</evidence>
<dbReference type="CDD" id="cd05008">
    <property type="entry name" value="SIS_GlmS_GlmD_1"/>
    <property type="match status" value="1"/>
</dbReference>
<keyword evidence="3" id="KW-0032">Aminotransferase</keyword>
<name>A0A367CIW8_9ENTE</name>
<comment type="caution">
    <text evidence="3">The sequence shown here is derived from an EMBL/GenBank/DDBJ whole genome shotgun (WGS) entry which is preliminary data.</text>
</comment>